<evidence type="ECO:0000313" key="10">
    <source>
        <dbReference type="EMBL" id="KAF2863673.1"/>
    </source>
</evidence>
<evidence type="ECO:0000256" key="5">
    <source>
        <dbReference type="ARBA" id="ARBA00023274"/>
    </source>
</evidence>
<dbReference type="PROSITE" id="PS50159">
    <property type="entry name" value="RIBOSOMAL_S13_2"/>
    <property type="match status" value="1"/>
</dbReference>
<dbReference type="InterPro" id="IPR027437">
    <property type="entry name" value="Rbsml_uS13_C"/>
</dbReference>
<dbReference type="AlphaFoldDB" id="A0A6A7C8D4"/>
<keyword evidence="11" id="KW-1185">Reference proteome</keyword>
<dbReference type="GO" id="GO:0006412">
    <property type="term" value="P:translation"/>
    <property type="evidence" value="ECO:0007669"/>
    <property type="project" value="InterPro"/>
</dbReference>
<proteinExistence type="inferred from homology"/>
<dbReference type="GO" id="GO:0003735">
    <property type="term" value="F:structural constituent of ribosome"/>
    <property type="evidence" value="ECO:0007669"/>
    <property type="project" value="InterPro"/>
</dbReference>
<sequence>MVRRHRTQMAIADKLQVFINGVNFTDPQPVVRALTSFYGIGSHTCTRIMAKFSIHQTAKIGQLNLRQVDGLASELSKMTLENDLRRKLVENITRLRDMGSYRGRRHAMGLPVRGQGTRTNAKTAKKLNRVERRQ</sequence>
<dbReference type="SUPFAM" id="SSF46946">
    <property type="entry name" value="S13-like H2TH domain"/>
    <property type="match status" value="1"/>
</dbReference>
<keyword evidence="4" id="KW-0496">Mitochondrion</keyword>
<evidence type="ECO:0000313" key="11">
    <source>
        <dbReference type="Proteomes" id="UP000799421"/>
    </source>
</evidence>
<dbReference type="HAMAP" id="MF_01315">
    <property type="entry name" value="Ribosomal_uS13"/>
    <property type="match status" value="1"/>
</dbReference>
<evidence type="ECO:0000256" key="2">
    <source>
        <dbReference type="ARBA" id="ARBA00008080"/>
    </source>
</evidence>
<gene>
    <name evidence="10" type="ORF">K470DRAFT_254953</name>
</gene>
<dbReference type="FunFam" id="4.10.910.10:FF:000004">
    <property type="entry name" value="Small subunit ribosomal protein S13"/>
    <property type="match status" value="1"/>
</dbReference>
<comment type="function">
    <text evidence="6">Component of the mitochondrial ribosome (mitoribosome), a dedicated translation machinery responsible for the synthesis of mitochondrial genome-encoded proteins, including at least some of the essential transmembrane subunits of the mitochondrial respiratory chain. The mitoribosomes are attached to the mitochondrial inner membrane and translation products are cotranslationally integrated into the membrane.</text>
</comment>
<keyword evidence="5 8" id="KW-0687">Ribonucleoprotein</keyword>
<dbReference type="GO" id="GO:0003723">
    <property type="term" value="F:RNA binding"/>
    <property type="evidence" value="ECO:0007669"/>
    <property type="project" value="InterPro"/>
</dbReference>
<dbReference type="PROSITE" id="PS00646">
    <property type="entry name" value="RIBOSOMAL_S13_1"/>
    <property type="match status" value="1"/>
</dbReference>
<dbReference type="PIRSF" id="PIRSF002134">
    <property type="entry name" value="Ribosomal_S13"/>
    <property type="match status" value="1"/>
</dbReference>
<evidence type="ECO:0000256" key="8">
    <source>
        <dbReference type="RuleBase" id="RU003830"/>
    </source>
</evidence>
<dbReference type="GO" id="GO:0015935">
    <property type="term" value="C:small ribosomal subunit"/>
    <property type="evidence" value="ECO:0007669"/>
    <property type="project" value="TreeGrafter"/>
</dbReference>
<dbReference type="Proteomes" id="UP000799421">
    <property type="component" value="Unassembled WGS sequence"/>
</dbReference>
<evidence type="ECO:0000256" key="9">
    <source>
        <dbReference type="SAM" id="MobiDB-lite"/>
    </source>
</evidence>
<evidence type="ECO:0000256" key="4">
    <source>
        <dbReference type="ARBA" id="ARBA00023128"/>
    </source>
</evidence>
<name>A0A6A7C8D4_9PEZI</name>
<dbReference type="Gene3D" id="4.10.910.10">
    <property type="entry name" value="30s ribosomal protein s13, domain 2"/>
    <property type="match status" value="1"/>
</dbReference>
<reference evidence="10" key="1">
    <citation type="journal article" date="2020" name="Stud. Mycol.">
        <title>101 Dothideomycetes genomes: a test case for predicting lifestyles and emergence of pathogens.</title>
        <authorList>
            <person name="Haridas S."/>
            <person name="Albert R."/>
            <person name="Binder M."/>
            <person name="Bloem J."/>
            <person name="Labutti K."/>
            <person name="Salamov A."/>
            <person name="Andreopoulos B."/>
            <person name="Baker S."/>
            <person name="Barry K."/>
            <person name="Bills G."/>
            <person name="Bluhm B."/>
            <person name="Cannon C."/>
            <person name="Castanera R."/>
            <person name="Culley D."/>
            <person name="Daum C."/>
            <person name="Ezra D."/>
            <person name="Gonzalez J."/>
            <person name="Henrissat B."/>
            <person name="Kuo A."/>
            <person name="Liang C."/>
            <person name="Lipzen A."/>
            <person name="Lutzoni F."/>
            <person name="Magnuson J."/>
            <person name="Mondo S."/>
            <person name="Nolan M."/>
            <person name="Ohm R."/>
            <person name="Pangilinan J."/>
            <person name="Park H.-J."/>
            <person name="Ramirez L."/>
            <person name="Alfaro M."/>
            <person name="Sun H."/>
            <person name="Tritt A."/>
            <person name="Yoshinaga Y."/>
            <person name="Zwiers L.-H."/>
            <person name="Turgeon B."/>
            <person name="Goodwin S."/>
            <person name="Spatafora J."/>
            <person name="Crous P."/>
            <person name="Grigoriev I."/>
        </authorList>
    </citation>
    <scope>NUCLEOTIDE SEQUENCE</scope>
    <source>
        <strain evidence="10">CBS 480.64</strain>
    </source>
</reference>
<dbReference type="Pfam" id="PF00416">
    <property type="entry name" value="Ribosomal_S13"/>
    <property type="match status" value="1"/>
</dbReference>
<evidence type="ECO:0000256" key="3">
    <source>
        <dbReference type="ARBA" id="ARBA00022980"/>
    </source>
</evidence>
<comment type="subcellular location">
    <subcellularLocation>
        <location evidence="1">Mitochondrion</location>
    </subcellularLocation>
</comment>
<dbReference type="InterPro" id="IPR010979">
    <property type="entry name" value="Ribosomal_uS13-like_H2TH"/>
</dbReference>
<dbReference type="PANTHER" id="PTHR10871:SF1">
    <property type="entry name" value="SMALL RIBOSOMAL SUBUNIT PROTEIN US13M"/>
    <property type="match status" value="1"/>
</dbReference>
<dbReference type="GO" id="GO:0005739">
    <property type="term" value="C:mitochondrion"/>
    <property type="evidence" value="ECO:0007669"/>
    <property type="project" value="UniProtKB-SubCell"/>
</dbReference>
<protein>
    <recommendedName>
        <fullName evidence="7">Small ribosomal subunit protein uS13m</fullName>
    </recommendedName>
</protein>
<evidence type="ECO:0000256" key="7">
    <source>
        <dbReference type="ARBA" id="ARBA00040757"/>
    </source>
</evidence>
<keyword evidence="3 8" id="KW-0689">Ribosomal protein</keyword>
<feature type="region of interest" description="Disordered" evidence="9">
    <location>
        <begin position="110"/>
        <end position="134"/>
    </location>
</feature>
<comment type="similarity">
    <text evidence="2 8">Belongs to the universal ribosomal protein uS13 family.</text>
</comment>
<dbReference type="InterPro" id="IPR018269">
    <property type="entry name" value="Ribosomal_uS13_CS"/>
</dbReference>
<evidence type="ECO:0000256" key="6">
    <source>
        <dbReference type="ARBA" id="ARBA00037226"/>
    </source>
</evidence>
<dbReference type="Gene3D" id="1.10.8.50">
    <property type="match status" value="1"/>
</dbReference>
<dbReference type="EMBL" id="MU005960">
    <property type="protein sequence ID" value="KAF2863673.1"/>
    <property type="molecule type" value="Genomic_DNA"/>
</dbReference>
<dbReference type="OrthoDB" id="525520at2759"/>
<organism evidence="10 11">
    <name type="scientific">Piedraia hortae CBS 480.64</name>
    <dbReference type="NCBI Taxonomy" id="1314780"/>
    <lineage>
        <taxon>Eukaryota</taxon>
        <taxon>Fungi</taxon>
        <taxon>Dikarya</taxon>
        <taxon>Ascomycota</taxon>
        <taxon>Pezizomycotina</taxon>
        <taxon>Dothideomycetes</taxon>
        <taxon>Dothideomycetidae</taxon>
        <taxon>Capnodiales</taxon>
        <taxon>Piedraiaceae</taxon>
        <taxon>Piedraia</taxon>
    </lineage>
</organism>
<dbReference type="PANTHER" id="PTHR10871">
    <property type="entry name" value="30S RIBOSOMAL PROTEIN S13/40S RIBOSOMAL PROTEIN S18"/>
    <property type="match status" value="1"/>
</dbReference>
<accession>A0A6A7C8D4</accession>
<evidence type="ECO:0000256" key="1">
    <source>
        <dbReference type="ARBA" id="ARBA00004173"/>
    </source>
</evidence>
<dbReference type="InterPro" id="IPR001892">
    <property type="entry name" value="Ribosomal_uS13"/>
</dbReference>